<evidence type="ECO:0000256" key="9">
    <source>
        <dbReference type="ARBA" id="ARBA00023033"/>
    </source>
</evidence>
<keyword evidence="9" id="KW-0503">Monooxygenase</keyword>
<evidence type="ECO:0000256" key="5">
    <source>
        <dbReference type="ARBA" id="ARBA00022729"/>
    </source>
</evidence>
<evidence type="ECO:0000256" key="4">
    <source>
        <dbReference type="ARBA" id="ARBA00022723"/>
    </source>
</evidence>
<dbReference type="CDD" id="cd21175">
    <property type="entry name" value="LPMO_AA9"/>
    <property type="match status" value="1"/>
</dbReference>
<comment type="caution">
    <text evidence="19">The sequence shown here is derived from an EMBL/GenBank/DDBJ whole genome shotgun (WGS) entry which is preliminary data.</text>
</comment>
<feature type="region of interest" description="Disordered" evidence="16">
    <location>
        <begin position="236"/>
        <end position="255"/>
    </location>
</feature>
<dbReference type="GO" id="GO:0005576">
    <property type="term" value="C:extracellular region"/>
    <property type="evidence" value="ECO:0007669"/>
    <property type="project" value="UniProtKB-SubCell"/>
</dbReference>
<dbReference type="InterPro" id="IPR049892">
    <property type="entry name" value="AA9"/>
</dbReference>
<feature type="domain" description="Auxiliary Activity family 9 catalytic" evidence="18">
    <location>
        <begin position="19"/>
        <end position="225"/>
    </location>
</feature>
<evidence type="ECO:0000313" key="19">
    <source>
        <dbReference type="EMBL" id="KAK3308508.1"/>
    </source>
</evidence>
<comment type="catalytic activity">
    <reaction evidence="14">
        <text>[(1-&gt;4)-beta-D-glucosyl]n+m + reduced acceptor + O2 = 4-dehydro-beta-D-glucosyl-[(1-&gt;4)-beta-D-glucosyl]n-1 + [(1-&gt;4)-beta-D-glucosyl]m + acceptor + H2O.</text>
        <dbReference type="EC" id="1.14.99.56"/>
    </reaction>
</comment>
<protein>
    <recommendedName>
        <fullName evidence="15">lytic cellulose monooxygenase (C4-dehydrogenating)</fullName>
        <ecNumber evidence="15">1.14.99.56</ecNumber>
    </recommendedName>
</protein>
<keyword evidence="12" id="KW-0624">Polysaccharide degradation</keyword>
<evidence type="ECO:0000256" key="16">
    <source>
        <dbReference type="SAM" id="MobiDB-lite"/>
    </source>
</evidence>
<accession>A0AAJ0M4B2</accession>
<organism evidence="19 20">
    <name type="scientific">Chaetomium strumarium</name>
    <dbReference type="NCBI Taxonomy" id="1170767"/>
    <lineage>
        <taxon>Eukaryota</taxon>
        <taxon>Fungi</taxon>
        <taxon>Dikarya</taxon>
        <taxon>Ascomycota</taxon>
        <taxon>Pezizomycotina</taxon>
        <taxon>Sordariomycetes</taxon>
        <taxon>Sordariomycetidae</taxon>
        <taxon>Sordariales</taxon>
        <taxon>Chaetomiaceae</taxon>
        <taxon>Chaetomium</taxon>
    </lineage>
</organism>
<dbReference type="Gene3D" id="2.70.50.70">
    <property type="match status" value="1"/>
</dbReference>
<feature type="signal peptide" evidence="17">
    <location>
        <begin position="1"/>
        <end position="18"/>
    </location>
</feature>
<evidence type="ECO:0000256" key="11">
    <source>
        <dbReference type="ARBA" id="ARBA00023277"/>
    </source>
</evidence>
<name>A0AAJ0M4B2_9PEZI</name>
<dbReference type="GO" id="GO:0030245">
    <property type="term" value="P:cellulose catabolic process"/>
    <property type="evidence" value="ECO:0007669"/>
    <property type="project" value="UniProtKB-KW"/>
</dbReference>
<keyword evidence="4" id="KW-0479">Metal-binding</keyword>
<gene>
    <name evidence="19" type="ORF">B0T15DRAFT_524581</name>
</gene>
<dbReference type="EMBL" id="JAUDZG010000002">
    <property type="protein sequence ID" value="KAK3308508.1"/>
    <property type="molecule type" value="Genomic_DNA"/>
</dbReference>
<evidence type="ECO:0000256" key="14">
    <source>
        <dbReference type="ARBA" id="ARBA00045077"/>
    </source>
</evidence>
<keyword evidence="7" id="KW-0560">Oxidoreductase</keyword>
<dbReference type="AlphaFoldDB" id="A0AAJ0M4B2"/>
<dbReference type="EC" id="1.14.99.56" evidence="15"/>
<reference evidence="19" key="1">
    <citation type="journal article" date="2023" name="Mol. Phylogenet. Evol.">
        <title>Genome-scale phylogeny and comparative genomics of the fungal order Sordariales.</title>
        <authorList>
            <person name="Hensen N."/>
            <person name="Bonometti L."/>
            <person name="Westerberg I."/>
            <person name="Brannstrom I.O."/>
            <person name="Guillou S."/>
            <person name="Cros-Aarteil S."/>
            <person name="Calhoun S."/>
            <person name="Haridas S."/>
            <person name="Kuo A."/>
            <person name="Mondo S."/>
            <person name="Pangilinan J."/>
            <person name="Riley R."/>
            <person name="LaButti K."/>
            <person name="Andreopoulos B."/>
            <person name="Lipzen A."/>
            <person name="Chen C."/>
            <person name="Yan M."/>
            <person name="Daum C."/>
            <person name="Ng V."/>
            <person name="Clum A."/>
            <person name="Steindorff A."/>
            <person name="Ohm R.A."/>
            <person name="Martin F."/>
            <person name="Silar P."/>
            <person name="Natvig D.O."/>
            <person name="Lalanne C."/>
            <person name="Gautier V."/>
            <person name="Ament-Velasquez S.L."/>
            <person name="Kruys A."/>
            <person name="Hutchinson M.I."/>
            <person name="Powell A.J."/>
            <person name="Barry K."/>
            <person name="Miller A.N."/>
            <person name="Grigoriev I.V."/>
            <person name="Debuchy R."/>
            <person name="Gladieux P."/>
            <person name="Hiltunen Thoren M."/>
            <person name="Johannesson H."/>
        </authorList>
    </citation>
    <scope>NUCLEOTIDE SEQUENCE</scope>
    <source>
        <strain evidence="19">CBS 333.67</strain>
    </source>
</reference>
<comment type="similarity">
    <text evidence="13">Belongs to the polysaccharide monooxygenase AA9 family.</text>
</comment>
<dbReference type="PANTHER" id="PTHR33353">
    <property type="entry name" value="PUTATIVE (AFU_ORTHOLOGUE AFUA_1G12560)-RELATED"/>
    <property type="match status" value="1"/>
</dbReference>
<dbReference type="RefSeq" id="XP_062724288.1">
    <property type="nucleotide sequence ID" value="XM_062868779.1"/>
</dbReference>
<evidence type="ECO:0000313" key="20">
    <source>
        <dbReference type="Proteomes" id="UP001273166"/>
    </source>
</evidence>
<dbReference type="Pfam" id="PF03443">
    <property type="entry name" value="AA9"/>
    <property type="match status" value="1"/>
</dbReference>
<evidence type="ECO:0000256" key="7">
    <source>
        <dbReference type="ARBA" id="ARBA00023002"/>
    </source>
</evidence>
<evidence type="ECO:0000256" key="13">
    <source>
        <dbReference type="ARBA" id="ARBA00044502"/>
    </source>
</evidence>
<evidence type="ECO:0000256" key="10">
    <source>
        <dbReference type="ARBA" id="ARBA00023157"/>
    </source>
</evidence>
<comment type="cofactor">
    <cofactor evidence="1">
        <name>Cu(2+)</name>
        <dbReference type="ChEBI" id="CHEBI:29036"/>
    </cofactor>
</comment>
<evidence type="ECO:0000256" key="12">
    <source>
        <dbReference type="ARBA" id="ARBA00023326"/>
    </source>
</evidence>
<keyword evidence="11" id="KW-0119">Carbohydrate metabolism</keyword>
<comment type="subcellular location">
    <subcellularLocation>
        <location evidence="2">Secreted</location>
    </subcellularLocation>
</comment>
<dbReference type="PANTHER" id="PTHR33353:SF17">
    <property type="entry name" value="ENDO-BETA-1,4-GLUCANASE D"/>
    <property type="match status" value="1"/>
</dbReference>
<evidence type="ECO:0000256" key="17">
    <source>
        <dbReference type="SAM" id="SignalP"/>
    </source>
</evidence>
<keyword evidence="8" id="KW-0186">Copper</keyword>
<dbReference type="InterPro" id="IPR005103">
    <property type="entry name" value="AA9_LPMO"/>
</dbReference>
<dbReference type="GeneID" id="87887608"/>
<evidence type="ECO:0000256" key="1">
    <source>
        <dbReference type="ARBA" id="ARBA00001973"/>
    </source>
</evidence>
<evidence type="ECO:0000256" key="15">
    <source>
        <dbReference type="ARBA" id="ARBA00047174"/>
    </source>
</evidence>
<reference evidence="19" key="2">
    <citation type="submission" date="2023-06" db="EMBL/GenBank/DDBJ databases">
        <authorList>
            <consortium name="Lawrence Berkeley National Laboratory"/>
            <person name="Mondo S.J."/>
            <person name="Hensen N."/>
            <person name="Bonometti L."/>
            <person name="Westerberg I."/>
            <person name="Brannstrom I.O."/>
            <person name="Guillou S."/>
            <person name="Cros-Aarteil S."/>
            <person name="Calhoun S."/>
            <person name="Haridas S."/>
            <person name="Kuo A."/>
            <person name="Pangilinan J."/>
            <person name="Riley R."/>
            <person name="Labutti K."/>
            <person name="Andreopoulos B."/>
            <person name="Lipzen A."/>
            <person name="Chen C."/>
            <person name="Yanf M."/>
            <person name="Daum C."/>
            <person name="Ng V."/>
            <person name="Clum A."/>
            <person name="Steindorff A."/>
            <person name="Ohm R."/>
            <person name="Martin F."/>
            <person name="Silar P."/>
            <person name="Natvig D."/>
            <person name="Lalanne C."/>
            <person name="Gautier V."/>
            <person name="Ament-Velasquez S.L."/>
            <person name="Kruys A."/>
            <person name="Hutchinson M.I."/>
            <person name="Powell A.J."/>
            <person name="Barry K."/>
            <person name="Miller A.N."/>
            <person name="Grigoriev I.V."/>
            <person name="Debuchy R."/>
            <person name="Gladieux P."/>
            <person name="Thoren M.H."/>
            <person name="Johannesson H."/>
        </authorList>
    </citation>
    <scope>NUCLEOTIDE SEQUENCE</scope>
    <source>
        <strain evidence="19">CBS 333.67</strain>
    </source>
</reference>
<keyword evidence="6" id="KW-0136">Cellulose degradation</keyword>
<keyword evidence="19" id="KW-0378">Hydrolase</keyword>
<feature type="chain" id="PRO_5042504421" description="lytic cellulose monooxygenase (C4-dehydrogenating)" evidence="17">
    <location>
        <begin position="19"/>
        <end position="255"/>
    </location>
</feature>
<keyword evidence="5 17" id="KW-0732">Signal</keyword>
<dbReference type="GO" id="GO:0046872">
    <property type="term" value="F:metal ion binding"/>
    <property type="evidence" value="ECO:0007669"/>
    <property type="project" value="UniProtKB-KW"/>
</dbReference>
<keyword evidence="20" id="KW-1185">Reference proteome</keyword>
<dbReference type="GO" id="GO:0016787">
    <property type="term" value="F:hydrolase activity"/>
    <property type="evidence" value="ECO:0007669"/>
    <property type="project" value="UniProtKB-KW"/>
</dbReference>
<evidence type="ECO:0000259" key="18">
    <source>
        <dbReference type="Pfam" id="PF03443"/>
    </source>
</evidence>
<evidence type="ECO:0000256" key="6">
    <source>
        <dbReference type="ARBA" id="ARBA00023001"/>
    </source>
</evidence>
<evidence type="ECO:0000256" key="3">
    <source>
        <dbReference type="ARBA" id="ARBA00022525"/>
    </source>
</evidence>
<dbReference type="Proteomes" id="UP001273166">
    <property type="component" value="Unassembled WGS sequence"/>
</dbReference>
<proteinExistence type="inferred from homology"/>
<keyword evidence="10" id="KW-1015">Disulfide bond</keyword>
<dbReference type="GO" id="GO:0004497">
    <property type="term" value="F:monooxygenase activity"/>
    <property type="evidence" value="ECO:0007669"/>
    <property type="project" value="UniProtKB-KW"/>
</dbReference>
<evidence type="ECO:0000256" key="2">
    <source>
        <dbReference type="ARBA" id="ARBA00004613"/>
    </source>
</evidence>
<sequence length="255" mass="27644">MLLRTTALALALAGTVSAHATMFGVFVNGKDQGDGRNKYIRSPATNDPLRDLKDPNIVCNTNGGKPAPEFVKASAGDKLSFRWFHFNPDDPNDILDPSHKGAILTYIAPYTEGNGAGPIWSKLAEQGFENGKWATIKMIANGGKVDFSLPAQLAPGKYLVRQELVALHQADFRGDTNPGRGAELYPSCVQVEVTGGNGEALPDQDFDFNRGYTYDNPGLFFNIYIPFDKYTPPGPKVWDPAGTVKPDKSPSGNRP</sequence>
<keyword evidence="3" id="KW-0964">Secreted</keyword>
<evidence type="ECO:0000256" key="8">
    <source>
        <dbReference type="ARBA" id="ARBA00023008"/>
    </source>
</evidence>